<proteinExistence type="predicted"/>
<dbReference type="Proteomes" id="UP000050424">
    <property type="component" value="Unassembled WGS sequence"/>
</dbReference>
<evidence type="ECO:0000313" key="4">
    <source>
        <dbReference type="Proteomes" id="UP000050424"/>
    </source>
</evidence>
<keyword evidence="4" id="KW-1185">Reference proteome</keyword>
<dbReference type="OrthoDB" id="5416097at2759"/>
<sequence>MDAPHRELRERLTKLVNEFLDRPVVHSSVTASIERLLQDDPPFEQPQQILPIHEAEMRSDFARNIERRIRVIDEEYTLSAHDFAFIMMVPLSVLQPGGAFSESQGSIFIQDLLSQSYDLTGHCKFFLKRLTDKHKAELASQAGVSPLPEEIIRRSKRNKKTPQDVPAQTEHHDESENDADSIESGSEYNPGSVRRVNHEKTKCRGRDRHFCVIMGTRNPDACHIVPFKWNDTQAAICITRTVRSACGLLMGNKWLEDNVRLLCNRAEPGSSDKVWNMLCLNRQLHAWWPKCYFAFKCLGAIPIPDDNNPYRMTDNVSVRLQFYWLPHYHGRKNTSMNIDNWRTWVDDVVAFQRNGYSPLGSDVAASKAATNFPIISGHIISVVMNKSDGDRFKAMMDLQWALTVIGAMSGGADPPKLKPDLYRKDDDYEVYDESRISSWVQAQARRD</sequence>
<dbReference type="InterPro" id="IPR003615">
    <property type="entry name" value="HNH_nuc"/>
</dbReference>
<evidence type="ECO:0000259" key="2">
    <source>
        <dbReference type="Pfam" id="PF13391"/>
    </source>
</evidence>
<dbReference type="EMBL" id="LKCW01000001">
    <property type="protein sequence ID" value="KPM46476.1"/>
    <property type="molecule type" value="Genomic_DNA"/>
</dbReference>
<feature type="domain" description="HNH nuclease" evidence="2">
    <location>
        <begin position="211"/>
        <end position="296"/>
    </location>
</feature>
<protein>
    <recommendedName>
        <fullName evidence="2">HNH nuclease domain-containing protein</fullName>
    </recommendedName>
</protein>
<gene>
    <name evidence="3" type="ORF">AK830_g233</name>
</gene>
<accession>A0A0N8H961</accession>
<dbReference type="Pfam" id="PF13391">
    <property type="entry name" value="HNH_2"/>
    <property type="match status" value="1"/>
</dbReference>
<evidence type="ECO:0000256" key="1">
    <source>
        <dbReference type="SAM" id="MobiDB-lite"/>
    </source>
</evidence>
<name>A0A0N8H961_9HYPO</name>
<reference evidence="3 4" key="1">
    <citation type="submission" date="2015-09" db="EMBL/GenBank/DDBJ databases">
        <title>Draft genome of a European isolate of the apple canker pathogen Neonectria ditissima.</title>
        <authorList>
            <person name="Gomez-Cortecero A."/>
            <person name="Harrison R.J."/>
            <person name="Armitage A.D."/>
        </authorList>
    </citation>
    <scope>NUCLEOTIDE SEQUENCE [LARGE SCALE GENOMIC DNA]</scope>
    <source>
        <strain evidence="3 4">R09/05</strain>
    </source>
</reference>
<comment type="caution">
    <text evidence="3">The sequence shown here is derived from an EMBL/GenBank/DDBJ whole genome shotgun (WGS) entry which is preliminary data.</text>
</comment>
<dbReference type="AlphaFoldDB" id="A0A0N8H961"/>
<feature type="region of interest" description="Disordered" evidence="1">
    <location>
        <begin position="148"/>
        <end position="200"/>
    </location>
</feature>
<organism evidence="3 4">
    <name type="scientific">Neonectria ditissima</name>
    <dbReference type="NCBI Taxonomy" id="78410"/>
    <lineage>
        <taxon>Eukaryota</taxon>
        <taxon>Fungi</taxon>
        <taxon>Dikarya</taxon>
        <taxon>Ascomycota</taxon>
        <taxon>Pezizomycotina</taxon>
        <taxon>Sordariomycetes</taxon>
        <taxon>Hypocreomycetidae</taxon>
        <taxon>Hypocreales</taxon>
        <taxon>Nectriaceae</taxon>
        <taxon>Neonectria</taxon>
    </lineage>
</organism>
<evidence type="ECO:0000313" key="3">
    <source>
        <dbReference type="EMBL" id="KPM46476.1"/>
    </source>
</evidence>